<evidence type="ECO:0000256" key="7">
    <source>
        <dbReference type="ARBA" id="ARBA00024603"/>
    </source>
</evidence>
<dbReference type="GO" id="GO:0006508">
    <property type="term" value="P:proteolysis"/>
    <property type="evidence" value="ECO:0007669"/>
    <property type="project" value="UniProtKB-KW"/>
</dbReference>
<dbReference type="CDD" id="cd06456">
    <property type="entry name" value="M3A_DCP"/>
    <property type="match status" value="1"/>
</dbReference>
<evidence type="ECO:0000259" key="12">
    <source>
        <dbReference type="Pfam" id="PF19310"/>
    </source>
</evidence>
<protein>
    <recommendedName>
        <fullName evidence="8">oligopeptidase A</fullName>
        <ecNumber evidence="8">3.4.24.70</ecNumber>
    </recommendedName>
</protein>
<organism evidence="13 14">
    <name type="scientific">Arcobacter acticola</name>
    <dbReference type="NCBI Taxonomy" id="1849015"/>
    <lineage>
        <taxon>Bacteria</taxon>
        <taxon>Pseudomonadati</taxon>
        <taxon>Campylobacterota</taxon>
        <taxon>Epsilonproteobacteria</taxon>
        <taxon>Campylobacterales</taxon>
        <taxon>Arcobacteraceae</taxon>
        <taxon>Arcobacter</taxon>
    </lineage>
</organism>
<dbReference type="RefSeq" id="WP_172126271.1">
    <property type="nucleotide sequence ID" value="NZ_CP042652.1"/>
</dbReference>
<dbReference type="PANTHER" id="PTHR11804">
    <property type="entry name" value="PROTEASE M3 THIMET OLIGOPEPTIDASE-RELATED"/>
    <property type="match status" value="1"/>
</dbReference>
<evidence type="ECO:0000256" key="4">
    <source>
        <dbReference type="ARBA" id="ARBA00022801"/>
    </source>
</evidence>
<reference evidence="13 14" key="1">
    <citation type="submission" date="2019-08" db="EMBL/GenBank/DDBJ databases">
        <title>Complete genome sequence of Arcobacter acticola.</title>
        <authorList>
            <person name="Miller W."/>
        </authorList>
    </citation>
    <scope>NUCLEOTIDE SEQUENCE [LARGE SCALE GENOMIC DNA]</scope>
    <source>
        <strain evidence="13 14">KCTC 52212</strain>
    </source>
</reference>
<dbReference type="GO" id="GO:0006518">
    <property type="term" value="P:peptide metabolic process"/>
    <property type="evidence" value="ECO:0007669"/>
    <property type="project" value="TreeGrafter"/>
</dbReference>
<comment type="similarity">
    <text evidence="1 9">Belongs to the peptidase M3 family.</text>
</comment>
<feature type="domain" description="Peptidase M3A/M3B catalytic" evidence="11">
    <location>
        <begin position="212"/>
        <end position="649"/>
    </location>
</feature>
<dbReference type="InterPro" id="IPR045090">
    <property type="entry name" value="Pept_M3A_M3B"/>
</dbReference>
<evidence type="ECO:0000313" key="14">
    <source>
        <dbReference type="Proteomes" id="UP000503483"/>
    </source>
</evidence>
<dbReference type="Pfam" id="PF19310">
    <property type="entry name" value="TOP_N"/>
    <property type="match status" value="1"/>
</dbReference>
<sequence length="655" mass="76237">MFKEFNLENLENSKELVENLLNENREEINELLKIENKTYKNFVLPFQEIGEKTSEFLTPIFHIDSVKNSEITTKVYEECMPVVSKYDTDISQNENIYLALKDIQSKEKSSLTDIQNKVLENEIRDFKLSGCHLDNNKKKRLEEISLRLSELSHKFSLNLLNATNEFEMIIDNFEDVKEIPASDLELAKFEEDGITKYKFTLQAPSYSAYITYGTSREKREELYKGYCTRAPQNGKIIEELLALKNEKSKILGFNSYAQYSLATKMASKEEDVITFLEELGEKAKVRAKEELNEIKELAIKDGIIDFRSSDMSYYSEKLKKAQYDLDEEYYRPYFEQESVLNGFFDFLHQMFNIKFTKVDVPSWDEKVRVYDLSENDKTMARIYIDLEARKDKRGGAWMNNWHSHYKTSDGEIKLPTAYIVGNFPQSTKDTASLLRHSDVVTLFHEMGHALHHLLSKVEEPFVSGISGVAWDTVEFPSQFLEYFSYDKDVLKLFAKHYKTKEVLDDVAIEKIIKAKNFQSSLFTVRQVEFALFDFKLYQKLYKTEDEVQNLLDGIREEFSAMIPPSYNKFQNGFSHIFSGGYAAGYYSYKWAEVLSADAFYMFIDSGNIFNKELGIKYRDTILSQGGSYDMDKLFFDFAQREPSVDSLLKIDGIIS</sequence>
<dbReference type="PANTHER" id="PTHR11804:SF84">
    <property type="entry name" value="SACCHAROLYSIN"/>
    <property type="match status" value="1"/>
</dbReference>
<dbReference type="InterPro" id="IPR024079">
    <property type="entry name" value="MetalloPept_cat_dom_sf"/>
</dbReference>
<evidence type="ECO:0000256" key="2">
    <source>
        <dbReference type="ARBA" id="ARBA00022670"/>
    </source>
</evidence>
<comment type="cofactor">
    <cofactor evidence="9">
        <name>Zn(2+)</name>
        <dbReference type="ChEBI" id="CHEBI:29105"/>
    </cofactor>
    <text evidence="9">Binds 1 zinc ion.</text>
</comment>
<dbReference type="Gene3D" id="1.10.1370.10">
    <property type="entry name" value="Neurolysin, domain 3"/>
    <property type="match status" value="1"/>
</dbReference>
<dbReference type="GO" id="GO:0005829">
    <property type="term" value="C:cytosol"/>
    <property type="evidence" value="ECO:0007669"/>
    <property type="project" value="UniProtKB-ARBA"/>
</dbReference>
<keyword evidence="4 9" id="KW-0378">Hydrolase</keyword>
<keyword evidence="5 9" id="KW-0862">Zinc</keyword>
<dbReference type="InterPro" id="IPR001567">
    <property type="entry name" value="Pept_M3A_M3B_dom"/>
</dbReference>
<dbReference type="Gene3D" id="3.40.390.10">
    <property type="entry name" value="Collagenase (Catalytic Domain)"/>
    <property type="match status" value="1"/>
</dbReference>
<keyword evidence="10" id="KW-0175">Coiled coil</keyword>
<dbReference type="FunFam" id="3.40.390.10:FF:000009">
    <property type="entry name" value="Oligopeptidase A"/>
    <property type="match status" value="1"/>
</dbReference>
<evidence type="ECO:0000313" key="13">
    <source>
        <dbReference type="EMBL" id="QKE28709.1"/>
    </source>
</evidence>
<dbReference type="GO" id="GO:0004222">
    <property type="term" value="F:metalloendopeptidase activity"/>
    <property type="evidence" value="ECO:0007669"/>
    <property type="project" value="UniProtKB-EC"/>
</dbReference>
<dbReference type="GO" id="GO:0046872">
    <property type="term" value="F:metal ion binding"/>
    <property type="evidence" value="ECO:0007669"/>
    <property type="project" value="UniProtKB-UniRule"/>
</dbReference>
<evidence type="ECO:0000256" key="6">
    <source>
        <dbReference type="ARBA" id="ARBA00023049"/>
    </source>
</evidence>
<dbReference type="EC" id="3.4.24.70" evidence="8"/>
<dbReference type="InterPro" id="IPR024077">
    <property type="entry name" value="Neurolysin/TOP_dom2"/>
</dbReference>
<evidence type="ECO:0000256" key="3">
    <source>
        <dbReference type="ARBA" id="ARBA00022723"/>
    </source>
</evidence>
<keyword evidence="14" id="KW-1185">Reference proteome</keyword>
<dbReference type="Pfam" id="PF01432">
    <property type="entry name" value="Peptidase_M3"/>
    <property type="match status" value="1"/>
</dbReference>
<dbReference type="AlphaFoldDB" id="A0A6M8EKP7"/>
<dbReference type="Proteomes" id="UP000503483">
    <property type="component" value="Chromosome"/>
</dbReference>
<name>A0A6M8EKP7_9BACT</name>
<feature type="domain" description="Oligopeptidase A N-terminal" evidence="12">
    <location>
        <begin position="17"/>
        <end position="138"/>
    </location>
</feature>
<comment type="catalytic activity">
    <reaction evidence="7">
        <text>Hydrolysis of oligopeptides, with broad specificity. Gly or Ala commonly occur as P1 or P1' residues, but more distant residues are also important, as is shown by the fact that Z-Gly-Pro-Gly-|-Gly-Pro-Ala is cleaved, but not Z-(Gly)(5).</text>
        <dbReference type="EC" id="3.4.24.70"/>
    </reaction>
</comment>
<dbReference type="SUPFAM" id="SSF55486">
    <property type="entry name" value="Metalloproteases ('zincins'), catalytic domain"/>
    <property type="match status" value="1"/>
</dbReference>
<evidence type="ECO:0000256" key="9">
    <source>
        <dbReference type="RuleBase" id="RU003435"/>
    </source>
</evidence>
<accession>A0A6M8EKP7</accession>
<proteinExistence type="inferred from homology"/>
<evidence type="ECO:0000256" key="10">
    <source>
        <dbReference type="SAM" id="Coils"/>
    </source>
</evidence>
<evidence type="ECO:0000256" key="5">
    <source>
        <dbReference type="ARBA" id="ARBA00022833"/>
    </source>
</evidence>
<keyword evidence="2 9" id="KW-0645">Protease</keyword>
<gene>
    <name evidence="13" type="ORF">AACT_1548</name>
</gene>
<keyword evidence="6 9" id="KW-0482">Metalloprotease</keyword>
<evidence type="ECO:0000256" key="8">
    <source>
        <dbReference type="ARBA" id="ARBA00026100"/>
    </source>
</evidence>
<dbReference type="InterPro" id="IPR045666">
    <property type="entry name" value="OpdA_N"/>
</dbReference>
<dbReference type="KEGG" id="paco:AACT_1548"/>
<dbReference type="EMBL" id="CP042652">
    <property type="protein sequence ID" value="QKE28709.1"/>
    <property type="molecule type" value="Genomic_DNA"/>
</dbReference>
<evidence type="ECO:0000256" key="1">
    <source>
        <dbReference type="ARBA" id="ARBA00006040"/>
    </source>
</evidence>
<evidence type="ECO:0000259" key="11">
    <source>
        <dbReference type="Pfam" id="PF01432"/>
    </source>
</evidence>
<feature type="coiled-coil region" evidence="10">
    <location>
        <begin position="3"/>
        <end position="37"/>
    </location>
</feature>
<keyword evidence="3 9" id="KW-0479">Metal-binding</keyword>
<dbReference type="InterPro" id="IPR034005">
    <property type="entry name" value="M3A_DCP"/>
</dbReference>